<dbReference type="PANTHER" id="PTHR47019:SF1">
    <property type="entry name" value="LIPID II FLIPPASE MURJ"/>
    <property type="match status" value="1"/>
</dbReference>
<evidence type="ECO:0000256" key="4">
    <source>
        <dbReference type="ARBA" id="ARBA00022960"/>
    </source>
</evidence>
<comment type="subcellular location">
    <subcellularLocation>
        <location evidence="1">Cell membrane</location>
        <topology evidence="1">Multi-pass membrane protein</topology>
    </subcellularLocation>
</comment>
<feature type="transmembrane region" description="Helical" evidence="8">
    <location>
        <begin position="467"/>
        <end position="489"/>
    </location>
</feature>
<dbReference type="RefSeq" id="WP_071316726.1">
    <property type="nucleotide sequence ID" value="NZ_CP063356.2"/>
</dbReference>
<feature type="transmembrane region" description="Helical" evidence="8">
    <location>
        <begin position="153"/>
        <end position="175"/>
    </location>
</feature>
<feature type="transmembrane region" description="Helical" evidence="8">
    <location>
        <begin position="435"/>
        <end position="455"/>
    </location>
</feature>
<keyword evidence="12" id="KW-1185">Reference proteome</keyword>
<reference evidence="11" key="4">
    <citation type="submission" date="2020-10" db="EMBL/GenBank/DDBJ databases">
        <authorList>
            <person name="Bassil N.M."/>
            <person name="Lloyd J.R."/>
        </authorList>
    </citation>
    <scope>NUCLEOTIDE SEQUENCE</scope>
    <source>
        <strain evidence="11">NB2006</strain>
    </source>
</reference>
<dbReference type="InterPro" id="IPR004268">
    <property type="entry name" value="MurJ"/>
</dbReference>
<evidence type="ECO:0000313" key="12">
    <source>
        <dbReference type="Proteomes" id="UP000180175"/>
    </source>
</evidence>
<reference evidence="11 12" key="3">
    <citation type="journal article" date="2019" name="Int. J. Syst. Evol. Microbiol.">
        <title>Anaerobacillus isosaccharinicus sp. nov., an alkaliphilic bacterium which degrades isosaccharinic acid.</title>
        <authorList>
            <person name="Bassil N.M."/>
            <person name="Lloyd J.R."/>
        </authorList>
    </citation>
    <scope>NUCLEOTIDE SEQUENCE [LARGE SCALE GENOMIC DNA]</scope>
    <source>
        <strain evidence="11 12">NB2006</strain>
    </source>
</reference>
<evidence type="ECO:0000256" key="3">
    <source>
        <dbReference type="ARBA" id="ARBA00022692"/>
    </source>
</evidence>
<dbReference type="InterPro" id="IPR051050">
    <property type="entry name" value="Lipid_II_flippase_MurJ/MviN"/>
</dbReference>
<feature type="transmembrane region" description="Helical" evidence="8">
    <location>
        <begin position="181"/>
        <end position="203"/>
    </location>
</feature>
<evidence type="ECO:0000313" key="11">
    <source>
        <dbReference type="EMBL" id="QOY37196.1"/>
    </source>
</evidence>
<evidence type="ECO:0000256" key="2">
    <source>
        <dbReference type="ARBA" id="ARBA00022475"/>
    </source>
</evidence>
<keyword evidence="2" id="KW-1003">Cell membrane</keyword>
<feature type="transmembrane region" description="Helical" evidence="8">
    <location>
        <begin position="342"/>
        <end position="363"/>
    </location>
</feature>
<reference evidence="11 12" key="2">
    <citation type="journal article" date="2017" name="Genome Announc.">
        <title>Draft Genome Sequences of Four Alkaliphilic Bacteria Belonging to the Anaerobacillus Genus.</title>
        <authorList>
            <person name="Bassil N.M."/>
            <person name="Lloyd J.R."/>
        </authorList>
    </citation>
    <scope>NUCLEOTIDE SEQUENCE [LARGE SCALE GENOMIC DNA]</scope>
    <source>
        <strain evidence="11 12">NB2006</strain>
    </source>
</reference>
<gene>
    <name evidence="11" type="ORF">AWH56_006060</name>
    <name evidence="10" type="ORF">AWH56_08415</name>
    <name evidence="9" type="ORF">AWH56_10770</name>
</gene>
<evidence type="ECO:0000313" key="9">
    <source>
        <dbReference type="EMBL" id="OIJ16972.1"/>
    </source>
</evidence>
<dbReference type="KEGG" id="aia:AWH56_006060"/>
<evidence type="ECO:0000313" key="10">
    <source>
        <dbReference type="EMBL" id="OIJ20217.1"/>
    </source>
</evidence>
<feature type="transmembrane region" description="Helical" evidence="8">
    <location>
        <begin position="125"/>
        <end position="144"/>
    </location>
</feature>
<dbReference type="EMBL" id="LQXD01000096">
    <property type="protein sequence ID" value="OIJ16972.1"/>
    <property type="molecule type" value="Genomic_DNA"/>
</dbReference>
<dbReference type="PANTHER" id="PTHR47019">
    <property type="entry name" value="LIPID II FLIPPASE MURJ"/>
    <property type="match status" value="1"/>
</dbReference>
<evidence type="ECO:0000256" key="5">
    <source>
        <dbReference type="ARBA" id="ARBA00022984"/>
    </source>
</evidence>
<dbReference type="EMBL" id="LQXD01000073">
    <property type="protein sequence ID" value="OIJ20217.1"/>
    <property type="molecule type" value="Genomic_DNA"/>
</dbReference>
<evidence type="ECO:0000256" key="8">
    <source>
        <dbReference type="SAM" id="Phobius"/>
    </source>
</evidence>
<keyword evidence="3 8" id="KW-0812">Transmembrane</keyword>
<sequence length="502" mass="55671">MSKLKRTALVITFLAILVKLSGFLRESIIARQFGANEYTDGYLLSFSFITLVVAMISGGFNNVFLPLYVKYKKNNPATAEKNANGIMNATVLIFFGVTLVGFFFVPTLVPFIFGQMNPTTEQVAIEVTQVFFLFMSAIALNGILESYLQGRRIFVPVQTAKLLATLMGAIFALLFSERWGIHSLAYGFIVGVLLGTVIQFYYLQKSGFRWKPSVKVEKSFQATFLVLLFPALLNSVVGQINMFVNKLFASGTVEGAVTYLNNASLLVNIPNAIYATTVAAIIFTLLSEQVDDPKKFQWTVFRGLELSLITLLPIAVGLLLVGEAAISFVYERGFFTGVDTVNTYVALVMYVPLIVTQGLQYIISKSMYARGKTAIILKISSTTILLNIILNYLLVGPFGYPGLAISASIVSVYYLGVTSYFVLRDFDMEERTRVGTLLVRVLPATVLMAGPLYLVMRYTRVDELYSLLQLVILIPLGAVLYIGGTYVFYREGFRRVVGLVRK</sequence>
<dbReference type="Pfam" id="PF03023">
    <property type="entry name" value="MurJ"/>
    <property type="match status" value="1"/>
</dbReference>
<feature type="transmembrane region" description="Helical" evidence="8">
    <location>
        <begin position="46"/>
        <end position="69"/>
    </location>
</feature>
<accession>A0A1S2LWQ5</accession>
<dbReference type="AlphaFoldDB" id="A0A1S2LWQ5"/>
<keyword evidence="5" id="KW-0573">Peptidoglycan synthesis</keyword>
<keyword evidence="7 8" id="KW-0472">Membrane</keyword>
<dbReference type="GO" id="GO:0005886">
    <property type="term" value="C:plasma membrane"/>
    <property type="evidence" value="ECO:0007669"/>
    <property type="project" value="UniProtKB-SubCell"/>
</dbReference>
<protein>
    <submittedName>
        <fullName evidence="9">Murein biosynthesis protein MurJ</fullName>
    </submittedName>
    <submittedName>
        <fullName evidence="11">Polysaccharide biosynthesis C-terminal domain-containing protein</fullName>
    </submittedName>
</protein>
<dbReference type="GO" id="GO:0008360">
    <property type="term" value="P:regulation of cell shape"/>
    <property type="evidence" value="ECO:0007669"/>
    <property type="project" value="UniProtKB-KW"/>
</dbReference>
<feature type="transmembrane region" description="Helical" evidence="8">
    <location>
        <begin position="400"/>
        <end position="423"/>
    </location>
</feature>
<evidence type="ECO:0000256" key="6">
    <source>
        <dbReference type="ARBA" id="ARBA00022989"/>
    </source>
</evidence>
<organism evidence="9 12">
    <name type="scientific">Anaerobacillus isosaccharinicus</name>
    <dbReference type="NCBI Taxonomy" id="1532552"/>
    <lineage>
        <taxon>Bacteria</taxon>
        <taxon>Bacillati</taxon>
        <taxon>Bacillota</taxon>
        <taxon>Bacilli</taxon>
        <taxon>Bacillales</taxon>
        <taxon>Bacillaceae</taxon>
        <taxon>Anaerobacillus</taxon>
    </lineage>
</organism>
<keyword evidence="6 8" id="KW-1133">Transmembrane helix</keyword>
<dbReference type="Proteomes" id="UP000180175">
    <property type="component" value="Chromosome"/>
</dbReference>
<evidence type="ECO:0000256" key="7">
    <source>
        <dbReference type="ARBA" id="ARBA00023136"/>
    </source>
</evidence>
<keyword evidence="4" id="KW-0133">Cell shape</keyword>
<dbReference type="EMBL" id="CP063356">
    <property type="protein sequence ID" value="QOY37196.1"/>
    <property type="molecule type" value="Genomic_DNA"/>
</dbReference>
<evidence type="ECO:0000256" key="1">
    <source>
        <dbReference type="ARBA" id="ARBA00004651"/>
    </source>
</evidence>
<dbReference type="PRINTS" id="PR01806">
    <property type="entry name" value="VIRFACTRMVIN"/>
</dbReference>
<dbReference type="GO" id="GO:0009252">
    <property type="term" value="P:peptidoglycan biosynthetic process"/>
    <property type="evidence" value="ECO:0007669"/>
    <property type="project" value="UniProtKB-KW"/>
</dbReference>
<feature type="transmembrane region" description="Helical" evidence="8">
    <location>
        <begin position="90"/>
        <end position="113"/>
    </location>
</feature>
<dbReference type="OrthoDB" id="9804143at2"/>
<name>A0A1S2LWQ5_9BACI</name>
<feature type="transmembrane region" description="Helical" evidence="8">
    <location>
        <begin position="224"/>
        <end position="244"/>
    </location>
</feature>
<feature type="transmembrane region" description="Helical" evidence="8">
    <location>
        <begin position="264"/>
        <end position="286"/>
    </location>
</feature>
<dbReference type="GO" id="GO:0015648">
    <property type="term" value="F:lipid-linked peptidoglycan transporter activity"/>
    <property type="evidence" value="ECO:0007669"/>
    <property type="project" value="TreeGrafter"/>
</dbReference>
<proteinExistence type="predicted"/>
<feature type="transmembrane region" description="Helical" evidence="8">
    <location>
        <begin position="375"/>
        <end position="394"/>
    </location>
</feature>
<reference evidence="9 12" key="1">
    <citation type="submission" date="2016-10" db="EMBL/GenBank/DDBJ databases">
        <title>Draft genome sequences of four alkaliphilic bacteria belonging to the Anaerobacillus genus.</title>
        <authorList>
            <person name="Bassil N.M."/>
            <person name="Lloyd J.R."/>
        </authorList>
    </citation>
    <scope>NUCLEOTIDE SEQUENCE [LARGE SCALE GENOMIC DNA]</scope>
    <source>
        <strain evidence="9 12">NB2006</strain>
    </source>
</reference>
<dbReference type="GO" id="GO:0034204">
    <property type="term" value="P:lipid translocation"/>
    <property type="evidence" value="ECO:0007669"/>
    <property type="project" value="TreeGrafter"/>
</dbReference>
<feature type="transmembrane region" description="Helical" evidence="8">
    <location>
        <begin position="306"/>
        <end position="330"/>
    </location>
</feature>